<evidence type="ECO:0000256" key="7">
    <source>
        <dbReference type="SAM" id="MobiDB-lite"/>
    </source>
</evidence>
<dbReference type="InterPro" id="IPR018253">
    <property type="entry name" value="DnaJ_domain_CS"/>
</dbReference>
<dbReference type="PROSITE" id="PS50076">
    <property type="entry name" value="DNAJ_2"/>
    <property type="match status" value="1"/>
</dbReference>
<feature type="region of interest" description="Disordered" evidence="7">
    <location>
        <begin position="18"/>
        <end position="37"/>
    </location>
</feature>
<dbReference type="OrthoDB" id="10264505at2759"/>
<dbReference type="CDD" id="cd06257">
    <property type="entry name" value="DnaJ"/>
    <property type="match status" value="1"/>
</dbReference>
<gene>
    <name evidence="10" type="ORF">GPECTOR_8g270</name>
</gene>
<dbReference type="InterPro" id="IPR052460">
    <property type="entry name" value="ER_disulfide_reductase"/>
</dbReference>
<evidence type="ECO:0000259" key="9">
    <source>
        <dbReference type="PROSITE" id="PS51352"/>
    </source>
</evidence>
<dbReference type="GO" id="GO:0016671">
    <property type="term" value="F:oxidoreductase activity, acting on a sulfur group of donors, disulfide as acceptor"/>
    <property type="evidence" value="ECO:0007669"/>
    <property type="project" value="TreeGrafter"/>
</dbReference>
<dbReference type="PROSITE" id="PS00636">
    <property type="entry name" value="DNAJ_1"/>
    <property type="match status" value="1"/>
</dbReference>
<dbReference type="Gene3D" id="1.10.287.110">
    <property type="entry name" value="DnaJ domain"/>
    <property type="match status" value="1"/>
</dbReference>
<dbReference type="Pfam" id="PF00226">
    <property type="entry name" value="DnaJ"/>
    <property type="match status" value="1"/>
</dbReference>
<dbReference type="PRINTS" id="PR00421">
    <property type="entry name" value="THIOREDOXIN"/>
</dbReference>
<dbReference type="SMART" id="SM00271">
    <property type="entry name" value="DnaJ"/>
    <property type="match status" value="1"/>
</dbReference>
<dbReference type="PRINTS" id="PR00625">
    <property type="entry name" value="JDOMAIN"/>
</dbReference>
<evidence type="ECO:0000313" key="11">
    <source>
        <dbReference type="Proteomes" id="UP000075714"/>
    </source>
</evidence>
<evidence type="ECO:0000256" key="1">
    <source>
        <dbReference type="ARBA" id="ARBA00004163"/>
    </source>
</evidence>
<organism evidence="10 11">
    <name type="scientific">Gonium pectorale</name>
    <name type="common">Green alga</name>
    <dbReference type="NCBI Taxonomy" id="33097"/>
    <lineage>
        <taxon>Eukaryota</taxon>
        <taxon>Viridiplantae</taxon>
        <taxon>Chlorophyta</taxon>
        <taxon>core chlorophytes</taxon>
        <taxon>Chlorophyceae</taxon>
        <taxon>CS clade</taxon>
        <taxon>Chlamydomonadales</taxon>
        <taxon>Volvocaceae</taxon>
        <taxon>Gonium</taxon>
    </lineage>
</organism>
<evidence type="ECO:0000256" key="2">
    <source>
        <dbReference type="ARBA" id="ARBA00020920"/>
    </source>
</evidence>
<feature type="region of interest" description="Disordered" evidence="7">
    <location>
        <begin position="60"/>
        <end position="83"/>
    </location>
</feature>
<evidence type="ECO:0000313" key="10">
    <source>
        <dbReference type="EMBL" id="KXZ52890.1"/>
    </source>
</evidence>
<dbReference type="GO" id="GO:0036498">
    <property type="term" value="P:IRE1-mediated unfolded protein response"/>
    <property type="evidence" value="ECO:0007669"/>
    <property type="project" value="TreeGrafter"/>
</dbReference>
<dbReference type="PROSITE" id="PS51352">
    <property type="entry name" value="THIOREDOXIN_2"/>
    <property type="match status" value="1"/>
</dbReference>
<dbReference type="EMBL" id="LSYV01000009">
    <property type="protein sequence ID" value="KXZ52890.1"/>
    <property type="molecule type" value="Genomic_DNA"/>
</dbReference>
<dbReference type="GO" id="GO:0005789">
    <property type="term" value="C:endoplasmic reticulum membrane"/>
    <property type="evidence" value="ECO:0007669"/>
    <property type="project" value="UniProtKB-SubCell"/>
</dbReference>
<accession>A0A150GU72</accession>
<evidence type="ECO:0000256" key="5">
    <source>
        <dbReference type="ARBA" id="ARBA00035002"/>
    </source>
</evidence>
<proteinExistence type="predicted"/>
<feature type="compositionally biased region" description="Gly residues" evidence="7">
    <location>
        <begin position="69"/>
        <end position="83"/>
    </location>
</feature>
<evidence type="ECO:0000259" key="8">
    <source>
        <dbReference type="PROSITE" id="PS50076"/>
    </source>
</evidence>
<dbReference type="AlphaFoldDB" id="A0A150GU72"/>
<dbReference type="STRING" id="33097.A0A150GU72"/>
<keyword evidence="4" id="KW-0072">Autophagy</keyword>
<evidence type="ECO:0000256" key="4">
    <source>
        <dbReference type="ARBA" id="ARBA00023006"/>
    </source>
</evidence>
<keyword evidence="11" id="KW-1185">Reference proteome</keyword>
<protein>
    <recommendedName>
        <fullName evidence="2">DnaJ homolog subfamily C member 10</fullName>
    </recommendedName>
    <alternativeName>
        <fullName evidence="3">DnaJ homolog subfamily C member 16</fullName>
    </alternativeName>
    <alternativeName>
        <fullName evidence="6">Endoplasmic reticulum DNA J domain-containing protein 8</fullName>
    </alternativeName>
</protein>
<dbReference type="SUPFAM" id="SSF46565">
    <property type="entry name" value="Chaperone J-domain"/>
    <property type="match status" value="1"/>
</dbReference>
<dbReference type="GO" id="GO:0015035">
    <property type="term" value="F:protein-disulfide reductase activity"/>
    <property type="evidence" value="ECO:0007669"/>
    <property type="project" value="TreeGrafter"/>
</dbReference>
<dbReference type="Pfam" id="PF10208">
    <property type="entry name" value="ARMET_C"/>
    <property type="match status" value="1"/>
</dbReference>
<evidence type="ECO:0000256" key="3">
    <source>
        <dbReference type="ARBA" id="ARBA00020921"/>
    </source>
</evidence>
<dbReference type="InterPro" id="IPR013766">
    <property type="entry name" value="Thioredoxin_domain"/>
</dbReference>
<comment type="subcellular location">
    <subcellularLocation>
        <location evidence="1">Endoplasmic reticulum membrane</location>
        <topology evidence="1">Single-pass type IV membrane protein</topology>
    </subcellularLocation>
</comment>
<dbReference type="PROSITE" id="PS00194">
    <property type="entry name" value="THIOREDOXIN_1"/>
    <property type="match status" value="1"/>
</dbReference>
<feature type="compositionally biased region" description="Basic and acidic residues" evidence="7">
    <location>
        <begin position="24"/>
        <end position="37"/>
    </location>
</feature>
<dbReference type="InterPro" id="IPR019345">
    <property type="entry name" value="ARMET_C"/>
</dbReference>
<dbReference type="GO" id="GO:0006914">
    <property type="term" value="P:autophagy"/>
    <property type="evidence" value="ECO:0007669"/>
    <property type="project" value="UniProtKB-KW"/>
</dbReference>
<dbReference type="InterPro" id="IPR036249">
    <property type="entry name" value="Thioredoxin-like_sf"/>
</dbReference>
<feature type="domain" description="J" evidence="8">
    <location>
        <begin position="1"/>
        <end position="63"/>
    </location>
</feature>
<dbReference type="InterPro" id="IPR017937">
    <property type="entry name" value="Thioredoxin_CS"/>
</dbReference>
<dbReference type="InterPro" id="IPR001623">
    <property type="entry name" value="DnaJ_domain"/>
</dbReference>
<dbReference type="Proteomes" id="UP000075714">
    <property type="component" value="Unassembled WGS sequence"/>
</dbReference>
<dbReference type="GO" id="GO:0005788">
    <property type="term" value="C:endoplasmic reticulum lumen"/>
    <property type="evidence" value="ECO:0007669"/>
    <property type="project" value="TreeGrafter"/>
</dbReference>
<reference evidence="11" key="1">
    <citation type="journal article" date="2016" name="Nat. Commun.">
        <title>The Gonium pectorale genome demonstrates co-option of cell cycle regulation during the evolution of multicellularity.</title>
        <authorList>
            <person name="Hanschen E.R."/>
            <person name="Marriage T.N."/>
            <person name="Ferris P.J."/>
            <person name="Hamaji T."/>
            <person name="Toyoda A."/>
            <person name="Fujiyama A."/>
            <person name="Neme R."/>
            <person name="Noguchi H."/>
            <person name="Minakuchi Y."/>
            <person name="Suzuki M."/>
            <person name="Kawai-Toyooka H."/>
            <person name="Smith D.R."/>
            <person name="Sparks H."/>
            <person name="Anderson J."/>
            <person name="Bakaric R."/>
            <person name="Luria V."/>
            <person name="Karger A."/>
            <person name="Kirschner M.W."/>
            <person name="Durand P.M."/>
            <person name="Michod R.E."/>
            <person name="Nozaki H."/>
            <person name="Olson B.J."/>
        </authorList>
    </citation>
    <scope>NUCLEOTIDE SEQUENCE [LARGE SCALE GENOMIC DNA]</scope>
    <source>
        <strain evidence="11">NIES-2863</strain>
    </source>
</reference>
<dbReference type="Pfam" id="PF00085">
    <property type="entry name" value="Thioredoxin"/>
    <property type="match status" value="1"/>
</dbReference>
<evidence type="ECO:0000256" key="6">
    <source>
        <dbReference type="ARBA" id="ARBA00035043"/>
    </source>
</evidence>
<comment type="function">
    <text evidence="5">Plays an important role in regulating the size of autophagosomes during the formation process.</text>
</comment>
<sequence>MLGVSRDADEATIKKAYRKQALKWHPDRNHDNKEEAEERFRDIAAAYEALSDPEKRKMYDQFGEEGLKRGGPGGPGGPGGGGFNMNFGGGDPFEMFNMFFGGGGGGGGGMGGGFPGGGGGGGGTRFKINFGGPGGGGGFPGGGFPGGGMGGGGFPGGGMGGGRPGAGGGMGGEGGGASPYEDPNVHALGTDGVPPDSNWVWLVAFYAPWCGHCKQLAPKWAAAAGSLKGVVRVGAVNCDEHKAVCSEQGVSGYPTIKAFVPGSAAAKDYKGDRSAKAIADWALGLVPSKVAQIKDGAALDALLARCAGGAAGTKGGKDGKDSRAAWGLCVVLVSSKSETPALYKALSGAYAGKVAFGELRVGGKAADAAKAVAAKLGIADLAAAKLPLLVSVCNGDVAGVEPYSGQLKSEPLTRHLESYAGGKKCGKKVRLDASTDLGRFSAGQLKELIKERGLDCRGCTEKADFVRRLQEHLATAAA</sequence>
<dbReference type="Gene3D" id="1.10.720.30">
    <property type="entry name" value="SAP domain"/>
    <property type="match status" value="1"/>
</dbReference>
<name>A0A150GU72_GONPE</name>
<dbReference type="PANTHER" id="PTHR44340:SF1">
    <property type="entry name" value="DNAJ HOMOLOG SUBFAMILY C MEMBER 10"/>
    <property type="match status" value="1"/>
</dbReference>
<feature type="domain" description="Thioredoxin" evidence="9">
    <location>
        <begin position="176"/>
        <end position="287"/>
    </location>
</feature>
<dbReference type="Gene3D" id="3.40.30.10">
    <property type="entry name" value="Glutaredoxin"/>
    <property type="match status" value="1"/>
</dbReference>
<dbReference type="SUPFAM" id="SSF52833">
    <property type="entry name" value="Thioredoxin-like"/>
    <property type="match status" value="1"/>
</dbReference>
<dbReference type="GO" id="GO:0051787">
    <property type="term" value="F:misfolded protein binding"/>
    <property type="evidence" value="ECO:0007669"/>
    <property type="project" value="TreeGrafter"/>
</dbReference>
<dbReference type="PANTHER" id="PTHR44340">
    <property type="entry name" value="DNAJ HOMOLOG SUBFAMILY C MEMBER 10"/>
    <property type="match status" value="1"/>
</dbReference>
<dbReference type="InterPro" id="IPR036361">
    <property type="entry name" value="SAP_dom_sf"/>
</dbReference>
<comment type="caution">
    <text evidence="10">The sequence shown here is derived from an EMBL/GenBank/DDBJ whole genome shotgun (WGS) entry which is preliminary data.</text>
</comment>
<dbReference type="SUPFAM" id="SSF68906">
    <property type="entry name" value="SAP domain"/>
    <property type="match status" value="1"/>
</dbReference>
<dbReference type="InterPro" id="IPR036869">
    <property type="entry name" value="J_dom_sf"/>
</dbReference>